<protein>
    <recommendedName>
        <fullName evidence="3">DUF3841 domain-containing protein</fullName>
    </recommendedName>
</protein>
<dbReference type="Proteomes" id="UP000320839">
    <property type="component" value="Chromosome"/>
</dbReference>
<dbReference type="AlphaFoldDB" id="A0A518FHR6"/>
<gene>
    <name evidence="1" type="ORF">Pan153_05130</name>
</gene>
<dbReference type="RefSeq" id="WP_145453904.1">
    <property type="nucleotide sequence ID" value="NZ_CP036317.1"/>
</dbReference>
<accession>A0A518FHR6</accession>
<dbReference type="OrthoDB" id="286252at2"/>
<proteinExistence type="predicted"/>
<reference evidence="1 2" key="1">
    <citation type="submission" date="2019-02" db="EMBL/GenBank/DDBJ databases">
        <title>Deep-cultivation of Planctomycetes and their phenomic and genomic characterization uncovers novel biology.</title>
        <authorList>
            <person name="Wiegand S."/>
            <person name="Jogler M."/>
            <person name="Boedeker C."/>
            <person name="Pinto D."/>
            <person name="Vollmers J."/>
            <person name="Rivas-Marin E."/>
            <person name="Kohn T."/>
            <person name="Peeters S.H."/>
            <person name="Heuer A."/>
            <person name="Rast P."/>
            <person name="Oberbeckmann S."/>
            <person name="Bunk B."/>
            <person name="Jeske O."/>
            <person name="Meyerdierks A."/>
            <person name="Storesund J.E."/>
            <person name="Kallscheuer N."/>
            <person name="Luecker S."/>
            <person name="Lage O.M."/>
            <person name="Pohl T."/>
            <person name="Merkel B.J."/>
            <person name="Hornburger P."/>
            <person name="Mueller R.-W."/>
            <person name="Bruemmer F."/>
            <person name="Labrenz M."/>
            <person name="Spormann A.M."/>
            <person name="Op den Camp H."/>
            <person name="Overmann J."/>
            <person name="Amann R."/>
            <person name="Jetten M.S.M."/>
            <person name="Mascher T."/>
            <person name="Medema M.H."/>
            <person name="Devos D.P."/>
            <person name="Kaster A.-K."/>
            <person name="Ovreas L."/>
            <person name="Rohde M."/>
            <person name="Galperin M.Y."/>
            <person name="Jogler C."/>
        </authorList>
    </citation>
    <scope>NUCLEOTIDE SEQUENCE [LARGE SCALE GENOMIC DNA]</scope>
    <source>
        <strain evidence="1 2">Pan153</strain>
    </source>
</reference>
<dbReference type="InterPro" id="IPR024211">
    <property type="entry name" value="DUF3841"/>
</dbReference>
<evidence type="ECO:0000313" key="1">
    <source>
        <dbReference type="EMBL" id="QDV15894.1"/>
    </source>
</evidence>
<evidence type="ECO:0008006" key="3">
    <source>
        <dbReference type="Google" id="ProtNLM"/>
    </source>
</evidence>
<evidence type="ECO:0000313" key="2">
    <source>
        <dbReference type="Proteomes" id="UP000320839"/>
    </source>
</evidence>
<dbReference type="Pfam" id="PF12952">
    <property type="entry name" value="DUF3841"/>
    <property type="match status" value="1"/>
</dbReference>
<dbReference type="EMBL" id="CP036317">
    <property type="protein sequence ID" value="QDV15894.1"/>
    <property type="molecule type" value="Genomic_DNA"/>
</dbReference>
<sequence length="183" mass="21586">MQLWTIQTEGWLEDLQAKQVKYASYARVWHYFKPHYRWMARQMAERIGTDPTRCPTFAWFKYFGTKPRPDLRESGHFPRGTPGVRVELQVDPQQVLLSQFEMWHAVLNQTWLAENETQAKEFEALSEAGKLTRPIMEASWNRIFDLKAGDGRSWGKRSERAIQACLERVSIDQVRNVDHFIAR</sequence>
<name>A0A518FHR6_9PLAN</name>
<organism evidence="1 2">
    <name type="scientific">Gimesia panareensis</name>
    <dbReference type="NCBI Taxonomy" id="2527978"/>
    <lineage>
        <taxon>Bacteria</taxon>
        <taxon>Pseudomonadati</taxon>
        <taxon>Planctomycetota</taxon>
        <taxon>Planctomycetia</taxon>
        <taxon>Planctomycetales</taxon>
        <taxon>Planctomycetaceae</taxon>
        <taxon>Gimesia</taxon>
    </lineage>
</organism>